<dbReference type="Proteomes" id="UP000325081">
    <property type="component" value="Unassembled WGS sequence"/>
</dbReference>
<keyword evidence="5" id="KW-0805">Transcription regulation</keyword>
<keyword evidence="6" id="KW-0238">DNA-binding</keyword>
<accession>A0A5A7QXI0</accession>
<dbReference type="GO" id="GO:0008270">
    <property type="term" value="F:zinc ion binding"/>
    <property type="evidence" value="ECO:0007669"/>
    <property type="project" value="UniProtKB-KW"/>
</dbReference>
<dbReference type="PROSITE" id="PS50114">
    <property type="entry name" value="GATA_ZN_FINGER_2"/>
    <property type="match status" value="1"/>
</dbReference>
<evidence type="ECO:0000256" key="8">
    <source>
        <dbReference type="ARBA" id="ARBA00023163"/>
    </source>
</evidence>
<evidence type="ECO:0000259" key="11">
    <source>
        <dbReference type="PROSITE" id="PS50114"/>
    </source>
</evidence>
<comment type="caution">
    <text evidence="12">The sequence shown here is derived from an EMBL/GenBank/DDBJ whole genome shotgun (WGS) entry which is preliminary data.</text>
</comment>
<feature type="domain" description="GATA-type" evidence="11">
    <location>
        <begin position="117"/>
        <end position="153"/>
    </location>
</feature>
<evidence type="ECO:0000256" key="3">
    <source>
        <dbReference type="ARBA" id="ARBA00022771"/>
    </source>
</evidence>
<dbReference type="FunFam" id="3.30.50.10:FF:000038">
    <property type="entry name" value="GATA transcription factor 14"/>
    <property type="match status" value="1"/>
</dbReference>
<dbReference type="GO" id="GO:0006355">
    <property type="term" value="P:regulation of DNA-templated transcription"/>
    <property type="evidence" value="ECO:0007669"/>
    <property type="project" value="InterPro"/>
</dbReference>
<dbReference type="PANTHER" id="PTHR45658:SF46">
    <property type="entry name" value="GATA TRANSCRIPTION FACTOR 4"/>
    <property type="match status" value="1"/>
</dbReference>
<dbReference type="Gene3D" id="3.30.50.10">
    <property type="entry name" value="Erythroid Transcription Factor GATA-1, subunit A"/>
    <property type="match status" value="1"/>
</dbReference>
<reference evidence="13" key="1">
    <citation type="journal article" date="2019" name="Curr. Biol.">
        <title>Genome Sequence of Striga asiatica Provides Insight into the Evolution of Plant Parasitism.</title>
        <authorList>
            <person name="Yoshida S."/>
            <person name="Kim S."/>
            <person name="Wafula E.K."/>
            <person name="Tanskanen J."/>
            <person name="Kim Y.M."/>
            <person name="Honaas L."/>
            <person name="Yang Z."/>
            <person name="Spallek T."/>
            <person name="Conn C.E."/>
            <person name="Ichihashi Y."/>
            <person name="Cheong K."/>
            <person name="Cui S."/>
            <person name="Der J.P."/>
            <person name="Gundlach H."/>
            <person name="Jiao Y."/>
            <person name="Hori C."/>
            <person name="Ishida J.K."/>
            <person name="Kasahara H."/>
            <person name="Kiba T."/>
            <person name="Kim M.S."/>
            <person name="Koo N."/>
            <person name="Laohavisit A."/>
            <person name="Lee Y.H."/>
            <person name="Lumba S."/>
            <person name="McCourt P."/>
            <person name="Mortimer J.C."/>
            <person name="Mutuku J.M."/>
            <person name="Nomura T."/>
            <person name="Sasaki-Sekimoto Y."/>
            <person name="Seto Y."/>
            <person name="Wang Y."/>
            <person name="Wakatake T."/>
            <person name="Sakakibara H."/>
            <person name="Demura T."/>
            <person name="Yamaguchi S."/>
            <person name="Yoneyama K."/>
            <person name="Manabe R.I."/>
            <person name="Nelson D.C."/>
            <person name="Schulman A.H."/>
            <person name="Timko M.P."/>
            <person name="dePamphilis C.W."/>
            <person name="Choi D."/>
            <person name="Shirasu K."/>
        </authorList>
    </citation>
    <scope>NUCLEOTIDE SEQUENCE [LARGE SCALE GENOMIC DNA]</scope>
    <source>
        <strain evidence="13">cv. UVA1</strain>
    </source>
</reference>
<keyword evidence="7" id="KW-0010">Activator</keyword>
<dbReference type="Pfam" id="PF00320">
    <property type="entry name" value="GATA"/>
    <property type="match status" value="1"/>
</dbReference>
<dbReference type="EMBL" id="BKCP01008737">
    <property type="protein sequence ID" value="GER49672.1"/>
    <property type="molecule type" value="Genomic_DNA"/>
</dbReference>
<keyword evidence="4" id="KW-0862">Zinc</keyword>
<dbReference type="GO" id="GO:0030154">
    <property type="term" value="P:cell differentiation"/>
    <property type="evidence" value="ECO:0007669"/>
    <property type="project" value="TreeGrafter"/>
</dbReference>
<comment type="similarity">
    <text evidence="1">Belongs to the type IV zinc-finger family. Class A subfamily.</text>
</comment>
<dbReference type="GO" id="GO:0043565">
    <property type="term" value="F:sequence-specific DNA binding"/>
    <property type="evidence" value="ECO:0007669"/>
    <property type="project" value="InterPro"/>
</dbReference>
<gene>
    <name evidence="12" type="ORF">STAS_26928</name>
</gene>
<dbReference type="InterPro" id="IPR000679">
    <property type="entry name" value="Znf_GATA"/>
</dbReference>
<protein>
    <submittedName>
        <fullName evidence="12">GATA transcription factor</fullName>
    </submittedName>
</protein>
<keyword evidence="13" id="KW-1185">Reference proteome</keyword>
<evidence type="ECO:0000256" key="2">
    <source>
        <dbReference type="ARBA" id="ARBA00022723"/>
    </source>
</evidence>
<keyword evidence="3 9" id="KW-0863">Zinc-finger</keyword>
<dbReference type="PROSITE" id="PS00344">
    <property type="entry name" value="GATA_ZN_FINGER_1"/>
    <property type="match status" value="1"/>
</dbReference>
<dbReference type="InterPro" id="IPR013088">
    <property type="entry name" value="Znf_NHR/GATA"/>
</dbReference>
<organism evidence="12 13">
    <name type="scientific">Striga asiatica</name>
    <name type="common">Asiatic witchweed</name>
    <name type="synonym">Buchnera asiatica</name>
    <dbReference type="NCBI Taxonomy" id="4170"/>
    <lineage>
        <taxon>Eukaryota</taxon>
        <taxon>Viridiplantae</taxon>
        <taxon>Streptophyta</taxon>
        <taxon>Embryophyta</taxon>
        <taxon>Tracheophyta</taxon>
        <taxon>Spermatophyta</taxon>
        <taxon>Magnoliopsida</taxon>
        <taxon>eudicotyledons</taxon>
        <taxon>Gunneridae</taxon>
        <taxon>Pentapetalae</taxon>
        <taxon>asterids</taxon>
        <taxon>lamiids</taxon>
        <taxon>Lamiales</taxon>
        <taxon>Orobanchaceae</taxon>
        <taxon>Buchnereae</taxon>
        <taxon>Striga</taxon>
    </lineage>
</organism>
<evidence type="ECO:0000313" key="13">
    <source>
        <dbReference type="Proteomes" id="UP000325081"/>
    </source>
</evidence>
<sequence length="189" mass="21983">MMVELNQAHISDAWKSELCVPDDNLEDIEFFPNFLDDLIQLSAHDPNFDDIDQLDGIYCEDDLWKAYEPETKVSRHYSSEREFSNNSQEGEFEYGFLYGPKIKERASRKQTRKSGLSISRRRCSHCQTEKTPQWRMGPNGPRTLCNACGVRYKSGRLLPEYRPVASPSFDSKKHSNFHRKIVEKKQVNG</sequence>
<evidence type="ECO:0000256" key="1">
    <source>
        <dbReference type="ARBA" id="ARBA00005694"/>
    </source>
</evidence>
<feature type="region of interest" description="Disordered" evidence="10">
    <location>
        <begin position="168"/>
        <end position="189"/>
    </location>
</feature>
<evidence type="ECO:0000256" key="5">
    <source>
        <dbReference type="ARBA" id="ARBA00023015"/>
    </source>
</evidence>
<name>A0A5A7QXI0_STRAF</name>
<evidence type="ECO:0000256" key="6">
    <source>
        <dbReference type="ARBA" id="ARBA00023125"/>
    </source>
</evidence>
<keyword evidence="2" id="KW-0479">Metal-binding</keyword>
<dbReference type="SUPFAM" id="SSF57716">
    <property type="entry name" value="Glucocorticoid receptor-like (DNA-binding domain)"/>
    <property type="match status" value="1"/>
</dbReference>
<dbReference type="SMART" id="SM00401">
    <property type="entry name" value="ZnF_GATA"/>
    <property type="match status" value="1"/>
</dbReference>
<dbReference type="PANTHER" id="PTHR45658">
    <property type="entry name" value="GATA TRANSCRIPTION FACTOR"/>
    <property type="match status" value="1"/>
</dbReference>
<evidence type="ECO:0000256" key="7">
    <source>
        <dbReference type="ARBA" id="ARBA00023159"/>
    </source>
</evidence>
<dbReference type="InterPro" id="IPR051140">
    <property type="entry name" value="GATA_TF"/>
</dbReference>
<evidence type="ECO:0000256" key="9">
    <source>
        <dbReference type="PROSITE-ProRule" id="PRU00094"/>
    </source>
</evidence>
<evidence type="ECO:0000313" key="12">
    <source>
        <dbReference type="EMBL" id="GER49672.1"/>
    </source>
</evidence>
<dbReference type="OrthoDB" id="2162994at2759"/>
<dbReference type="CDD" id="cd00202">
    <property type="entry name" value="ZnF_GATA"/>
    <property type="match status" value="1"/>
</dbReference>
<dbReference type="AlphaFoldDB" id="A0A5A7QXI0"/>
<dbReference type="GO" id="GO:0005634">
    <property type="term" value="C:nucleus"/>
    <property type="evidence" value="ECO:0007669"/>
    <property type="project" value="TreeGrafter"/>
</dbReference>
<keyword evidence="8" id="KW-0804">Transcription</keyword>
<proteinExistence type="inferred from homology"/>
<evidence type="ECO:0000256" key="4">
    <source>
        <dbReference type="ARBA" id="ARBA00022833"/>
    </source>
</evidence>
<evidence type="ECO:0000256" key="10">
    <source>
        <dbReference type="SAM" id="MobiDB-lite"/>
    </source>
</evidence>